<dbReference type="GO" id="GO:0046872">
    <property type="term" value="F:metal ion binding"/>
    <property type="evidence" value="ECO:0007669"/>
    <property type="project" value="UniProtKB-KW"/>
</dbReference>
<accession>A0A317F762</accession>
<dbReference type="AlphaFoldDB" id="A0A317F762"/>
<evidence type="ECO:0000313" key="7">
    <source>
        <dbReference type="Proteomes" id="UP000245391"/>
    </source>
</evidence>
<feature type="domain" description="Calcineurin-like phosphoesterase" evidence="5">
    <location>
        <begin position="6"/>
        <end position="254"/>
    </location>
</feature>
<dbReference type="InterPro" id="IPR000836">
    <property type="entry name" value="PRTase_dom"/>
</dbReference>
<dbReference type="OrthoDB" id="1091411at2"/>
<proteinExistence type="inferred from homology"/>
<evidence type="ECO:0000256" key="1">
    <source>
        <dbReference type="ARBA" id="ARBA00022723"/>
    </source>
</evidence>
<dbReference type="GO" id="GO:0016787">
    <property type="term" value="F:hydrolase activity"/>
    <property type="evidence" value="ECO:0007669"/>
    <property type="project" value="UniProtKB-KW"/>
</dbReference>
<keyword evidence="7" id="KW-1185">Reference proteome</keyword>
<dbReference type="CDD" id="cd06223">
    <property type="entry name" value="PRTases_typeI"/>
    <property type="match status" value="1"/>
</dbReference>
<evidence type="ECO:0000256" key="3">
    <source>
        <dbReference type="ARBA" id="ARBA00023004"/>
    </source>
</evidence>
<comment type="caution">
    <text evidence="6">The sequence shown here is derived from an EMBL/GenBank/DDBJ whole genome shotgun (WGS) entry which is preliminary data.</text>
</comment>
<dbReference type="Gene3D" id="3.60.21.10">
    <property type="match status" value="1"/>
</dbReference>
<evidence type="ECO:0000256" key="4">
    <source>
        <dbReference type="ARBA" id="ARBA00025742"/>
    </source>
</evidence>
<reference evidence="7" key="1">
    <citation type="submission" date="2018-05" db="EMBL/GenBank/DDBJ databases">
        <title>Pedobacter paludis sp. nov., isolated from wetland soil.</title>
        <authorList>
            <person name="Zhang Y."/>
        </authorList>
    </citation>
    <scope>NUCLEOTIDE SEQUENCE [LARGE SCALE GENOMIC DNA]</scope>
    <source>
        <strain evidence="7">R-8</strain>
    </source>
</reference>
<dbReference type="InterPro" id="IPR029052">
    <property type="entry name" value="Metallo-depent_PP-like"/>
</dbReference>
<dbReference type="SUPFAM" id="SSF53271">
    <property type="entry name" value="PRTase-like"/>
    <property type="match status" value="1"/>
</dbReference>
<keyword evidence="3" id="KW-0408">Iron</keyword>
<evidence type="ECO:0000313" key="6">
    <source>
        <dbReference type="EMBL" id="PWS33386.1"/>
    </source>
</evidence>
<dbReference type="Proteomes" id="UP000245391">
    <property type="component" value="Unassembled WGS sequence"/>
</dbReference>
<keyword evidence="1" id="KW-0479">Metal-binding</keyword>
<comment type="similarity">
    <text evidence="4">Belongs to the cyclic nucleotide phosphodiesterase class-III family.</text>
</comment>
<dbReference type="RefSeq" id="WP_109927973.1">
    <property type="nucleotide sequence ID" value="NZ_QGNY01000001.1"/>
</dbReference>
<dbReference type="SUPFAM" id="SSF56300">
    <property type="entry name" value="Metallo-dependent phosphatases"/>
    <property type="match status" value="1"/>
</dbReference>
<name>A0A317F762_9SPHI</name>
<keyword evidence="2" id="KW-0378">Hydrolase</keyword>
<gene>
    <name evidence="6" type="ORF">DF947_01800</name>
</gene>
<evidence type="ECO:0000256" key="2">
    <source>
        <dbReference type="ARBA" id="ARBA00022801"/>
    </source>
</evidence>
<evidence type="ECO:0000259" key="5">
    <source>
        <dbReference type="Pfam" id="PF00149"/>
    </source>
</evidence>
<dbReference type="InterPro" id="IPR004843">
    <property type="entry name" value="Calcineurin-like_PHP"/>
</dbReference>
<sequence>MADRIIIHLSDLHVTYHFDNNGVPLKKVGSNLSTDLALTDNSRYAEQFCKLIETEYPNARKYLVITGDIAEQGMLEEYEAASLFLETLITRLKLERSDLLLIPGDHDINRLNLQIAHSKSDKSRHAFEMNEAKFDDFSKFYFEVLKIPFAFDNMVCNHLVLEPEKLLLVGLNSNAKIGAHNGLGYIHIDKLSIELAELEKKFADYSKVAFVHHNLDGQYEDKKSGQWDAANKVDLIQIFGQYKFNAVFYGNEHTPASNRENDLVYISTGSFAKNDAPNGFRVYQVNTQNGGLSLINKRYSLINDNAKTAPQWGSWSILNIRGANENLPEIELRKPLPVAAAAPPEDIFGNTEIVKEAGEEFEEVSTIEESEANLQNEKEAAIVLRTPELNFENSYSDKIFRIIKEKKLFLSGHFHWSDSSKAHNWINVPVFLSDMDHLQLAQKAVFEVVTENDLKYDFVLGLGIEGNILATYTALRSGTTYSYLPYSYRYQDHAVYEKNIHIENNGKYQNILVITDVINNGKTVERLIDKETEFFKDVKSINVVSLFYTGDPQANPLNYDQNTNVKNFYVTHMKVEKCPYDENFRKTCMIYREKMDCVHEFYDANQGSN</sequence>
<dbReference type="Pfam" id="PF00149">
    <property type="entry name" value="Metallophos"/>
    <property type="match status" value="1"/>
</dbReference>
<dbReference type="EMBL" id="QGNY01000001">
    <property type="protein sequence ID" value="PWS33386.1"/>
    <property type="molecule type" value="Genomic_DNA"/>
</dbReference>
<dbReference type="PANTHER" id="PTHR42988">
    <property type="entry name" value="PHOSPHOHYDROLASE"/>
    <property type="match status" value="1"/>
</dbReference>
<dbReference type="PANTHER" id="PTHR42988:SF2">
    <property type="entry name" value="CYCLIC NUCLEOTIDE PHOSPHODIESTERASE CBUA0032-RELATED"/>
    <property type="match status" value="1"/>
</dbReference>
<dbReference type="InterPro" id="IPR029057">
    <property type="entry name" value="PRTase-like"/>
</dbReference>
<organism evidence="6 7">
    <name type="scientific">Pedobacter paludis</name>
    <dbReference type="NCBI Taxonomy" id="2203212"/>
    <lineage>
        <taxon>Bacteria</taxon>
        <taxon>Pseudomonadati</taxon>
        <taxon>Bacteroidota</taxon>
        <taxon>Sphingobacteriia</taxon>
        <taxon>Sphingobacteriales</taxon>
        <taxon>Sphingobacteriaceae</taxon>
        <taxon>Pedobacter</taxon>
    </lineage>
</organism>
<dbReference type="Gene3D" id="3.40.50.2020">
    <property type="match status" value="1"/>
</dbReference>
<dbReference type="InterPro" id="IPR050884">
    <property type="entry name" value="CNP_phosphodiesterase-III"/>
</dbReference>
<protein>
    <recommendedName>
        <fullName evidence="5">Calcineurin-like phosphoesterase domain-containing protein</fullName>
    </recommendedName>
</protein>